<feature type="compositionally biased region" description="Basic and acidic residues" evidence="1">
    <location>
        <begin position="10"/>
        <end position="21"/>
    </location>
</feature>
<evidence type="ECO:0000313" key="2">
    <source>
        <dbReference type="EMBL" id="MCI58862.1"/>
    </source>
</evidence>
<proteinExistence type="predicted"/>
<accession>A0A392TD78</accession>
<sequence length="21" mass="2537">MTAAQFQQLWKKEKNDAEKKN</sequence>
<evidence type="ECO:0000313" key="3">
    <source>
        <dbReference type="Proteomes" id="UP000265520"/>
    </source>
</evidence>
<dbReference type="EMBL" id="LXQA010552976">
    <property type="protein sequence ID" value="MCI58862.1"/>
    <property type="molecule type" value="Genomic_DNA"/>
</dbReference>
<evidence type="ECO:0000256" key="1">
    <source>
        <dbReference type="SAM" id="MobiDB-lite"/>
    </source>
</evidence>
<organism evidence="2 3">
    <name type="scientific">Trifolium medium</name>
    <dbReference type="NCBI Taxonomy" id="97028"/>
    <lineage>
        <taxon>Eukaryota</taxon>
        <taxon>Viridiplantae</taxon>
        <taxon>Streptophyta</taxon>
        <taxon>Embryophyta</taxon>
        <taxon>Tracheophyta</taxon>
        <taxon>Spermatophyta</taxon>
        <taxon>Magnoliopsida</taxon>
        <taxon>eudicotyledons</taxon>
        <taxon>Gunneridae</taxon>
        <taxon>Pentapetalae</taxon>
        <taxon>rosids</taxon>
        <taxon>fabids</taxon>
        <taxon>Fabales</taxon>
        <taxon>Fabaceae</taxon>
        <taxon>Papilionoideae</taxon>
        <taxon>50 kb inversion clade</taxon>
        <taxon>NPAAA clade</taxon>
        <taxon>Hologalegina</taxon>
        <taxon>IRL clade</taxon>
        <taxon>Trifolieae</taxon>
        <taxon>Trifolium</taxon>
    </lineage>
</organism>
<feature type="region of interest" description="Disordered" evidence="1">
    <location>
        <begin position="1"/>
        <end position="21"/>
    </location>
</feature>
<reference evidence="2 3" key="1">
    <citation type="journal article" date="2018" name="Front. Plant Sci.">
        <title>Red Clover (Trifolium pratense) and Zigzag Clover (T. medium) - A Picture of Genomic Similarities and Differences.</title>
        <authorList>
            <person name="Dluhosova J."/>
            <person name="Istvanek J."/>
            <person name="Nedelnik J."/>
            <person name="Repkova J."/>
        </authorList>
    </citation>
    <scope>NUCLEOTIDE SEQUENCE [LARGE SCALE GENOMIC DNA]</scope>
    <source>
        <strain evidence="3">cv. 10/8</strain>
        <tissue evidence="2">Leaf</tissue>
    </source>
</reference>
<protein>
    <submittedName>
        <fullName evidence="2">Uncharacterized protein</fullName>
    </submittedName>
</protein>
<comment type="caution">
    <text evidence="2">The sequence shown here is derived from an EMBL/GenBank/DDBJ whole genome shotgun (WGS) entry which is preliminary data.</text>
</comment>
<feature type="non-terminal residue" evidence="2">
    <location>
        <position position="21"/>
    </location>
</feature>
<dbReference type="AlphaFoldDB" id="A0A392TD78"/>
<dbReference type="Proteomes" id="UP000265520">
    <property type="component" value="Unassembled WGS sequence"/>
</dbReference>
<keyword evidence="3" id="KW-1185">Reference proteome</keyword>
<name>A0A392TD78_9FABA</name>